<name>A0A251X3U7_9RHOB</name>
<evidence type="ECO:0000313" key="2">
    <source>
        <dbReference type="EMBL" id="OUD10994.1"/>
    </source>
</evidence>
<sequence>MRRFLILITSLLVLAQTASAQDAIRVEAEGFGFVTGSNDTESARRRALMDALLNASLAGGAAIKAHSVANMGRIERDLLIVRPTGRVLQHNIIHQSLNGHVWTVRIQAMVGNDALTSCQAANRLHIITYQPRISVSPNAPFWTEQVAYDVVQQLYGVLDRHRAVETLRITDRAMPVGLSDARAARDYTVLTQGDVRLTSGDFGFAPDIRVDVVAQGRRNFAQLTMALALVHSDGNVTRHDVIRQTPIPGPNVLGNATAITQRTRGQMITDLSQGLAQEFDDLLSIQSCSPLTSVLAASGDYLSVDVGARQGLTRGAVAFTADHGHSVQMLEIVSIANRNATLRPMDPTVSASQLVGRPVRFLETGL</sequence>
<dbReference type="Gene3D" id="3.30.1660.40">
    <property type="entry name" value="FlgT, N-terminal domain"/>
    <property type="match status" value="1"/>
</dbReference>
<accession>A0A251X3U7</accession>
<evidence type="ECO:0008006" key="4">
    <source>
        <dbReference type="Google" id="ProtNLM"/>
    </source>
</evidence>
<dbReference type="AlphaFoldDB" id="A0A251X3U7"/>
<proteinExistence type="predicted"/>
<organism evidence="2 3">
    <name type="scientific">Marivivens niveibacter</name>
    <dbReference type="NCBI Taxonomy" id="1930667"/>
    <lineage>
        <taxon>Bacteria</taxon>
        <taxon>Pseudomonadati</taxon>
        <taxon>Pseudomonadota</taxon>
        <taxon>Alphaproteobacteria</taxon>
        <taxon>Rhodobacterales</taxon>
        <taxon>Paracoccaceae</taxon>
        <taxon>Marivivens group</taxon>
        <taxon>Marivivens</taxon>
    </lineage>
</organism>
<evidence type="ECO:0000256" key="1">
    <source>
        <dbReference type="SAM" id="SignalP"/>
    </source>
</evidence>
<protein>
    <recommendedName>
        <fullName evidence="4">Flagellar assembly protein T N-terminal domain-containing protein</fullName>
    </recommendedName>
</protein>
<feature type="chain" id="PRO_5012377435" description="Flagellar assembly protein T N-terminal domain-containing protein" evidence="1">
    <location>
        <begin position="21"/>
        <end position="366"/>
    </location>
</feature>
<comment type="caution">
    <text evidence="2">The sequence shown here is derived from an EMBL/GenBank/DDBJ whole genome shotgun (WGS) entry which is preliminary data.</text>
</comment>
<dbReference type="EMBL" id="MSPP01000001">
    <property type="protein sequence ID" value="OUD10994.1"/>
    <property type="molecule type" value="Genomic_DNA"/>
</dbReference>
<dbReference type="Proteomes" id="UP000194664">
    <property type="component" value="Unassembled WGS sequence"/>
</dbReference>
<reference evidence="2 3" key="1">
    <citation type="submission" date="2016-12" db="EMBL/GenBank/DDBJ databases">
        <title>The draft genome sequence of HSLHS2.</title>
        <authorList>
            <person name="Hu D."/>
            <person name="Wang L."/>
            <person name="Shao Z."/>
        </authorList>
    </citation>
    <scope>NUCLEOTIDE SEQUENCE [LARGE SCALE GENOMIC DNA]</scope>
    <source>
        <strain evidence="2">MCCC 1A06712</strain>
    </source>
</reference>
<gene>
    <name evidence="2" type="ORF">BVC71_01450</name>
</gene>
<keyword evidence="1" id="KW-0732">Signal</keyword>
<keyword evidence="3" id="KW-1185">Reference proteome</keyword>
<dbReference type="InterPro" id="IPR038180">
    <property type="entry name" value="FlgT_N_sf"/>
</dbReference>
<feature type="signal peptide" evidence="1">
    <location>
        <begin position="1"/>
        <end position="20"/>
    </location>
</feature>
<evidence type="ECO:0000313" key="3">
    <source>
        <dbReference type="Proteomes" id="UP000194664"/>
    </source>
</evidence>